<dbReference type="Proteomes" id="UP001553161">
    <property type="component" value="Unassembled WGS sequence"/>
</dbReference>
<protein>
    <recommendedName>
        <fullName evidence="3">Alpha/beta hydrolase</fullName>
    </recommendedName>
</protein>
<keyword evidence="2" id="KW-1185">Reference proteome</keyword>
<dbReference type="RefSeq" id="WP_366194931.1">
    <property type="nucleotide sequence ID" value="NZ_JBFBVU010000058.1"/>
</dbReference>
<evidence type="ECO:0000313" key="2">
    <source>
        <dbReference type="Proteomes" id="UP001553161"/>
    </source>
</evidence>
<accession>A0ABV3LD84</accession>
<proteinExistence type="predicted"/>
<evidence type="ECO:0000313" key="1">
    <source>
        <dbReference type="EMBL" id="MEV8468977.1"/>
    </source>
</evidence>
<organism evidence="1 2">
    <name type="scientific">Meridianimarinicoccus marinus</name>
    <dbReference type="NCBI Taxonomy" id="3231483"/>
    <lineage>
        <taxon>Bacteria</taxon>
        <taxon>Pseudomonadati</taxon>
        <taxon>Pseudomonadota</taxon>
        <taxon>Alphaproteobacteria</taxon>
        <taxon>Rhodobacterales</taxon>
        <taxon>Paracoccaceae</taxon>
        <taxon>Meridianimarinicoccus</taxon>
    </lineage>
</organism>
<name>A0ABV3LD84_9RHOB</name>
<evidence type="ECO:0008006" key="3">
    <source>
        <dbReference type="Google" id="ProtNLM"/>
    </source>
</evidence>
<gene>
    <name evidence="1" type="ORF">AB0T83_19735</name>
</gene>
<dbReference type="EMBL" id="JBFBVU010000058">
    <property type="protein sequence ID" value="MEV8468977.1"/>
    <property type="molecule type" value="Genomic_DNA"/>
</dbReference>
<sequence length="50" mass="5814">MLTRKAVSYNMARYPWAKRVELQHHDHVMGLRDAPVPAVAEIRRFLDGIP</sequence>
<comment type="caution">
    <text evidence="1">The sequence shown here is derived from an EMBL/GenBank/DDBJ whole genome shotgun (WGS) entry which is preliminary data.</text>
</comment>
<reference evidence="1 2" key="1">
    <citation type="submission" date="2024-07" db="EMBL/GenBank/DDBJ databases">
        <authorList>
            <person name="Kang M."/>
        </authorList>
    </citation>
    <scope>NUCLEOTIDE SEQUENCE [LARGE SCALE GENOMIC DNA]</scope>
    <source>
        <strain evidence="1 2">DFM31</strain>
    </source>
</reference>